<dbReference type="AlphaFoldDB" id="A0A179G679"/>
<evidence type="ECO:0000313" key="3">
    <source>
        <dbReference type="Proteomes" id="UP000078397"/>
    </source>
</evidence>
<keyword evidence="3" id="KW-1185">Reference proteome</keyword>
<dbReference type="KEGG" id="pchm:VFPPC_01062"/>
<evidence type="ECO:0000313" key="2">
    <source>
        <dbReference type="EMBL" id="OAQ73326.2"/>
    </source>
</evidence>
<sequence length="147" mass="15863">MESDFRRQCTRQLEDSGLEAARLSRANSPGFNWQLQYGVRSREKVVSVTDDSQTAQLPLIIIPLRKQGCPQMVPGPSTSPVQEKALNVGYSAKRSTVLVLRNVPGSKIFGRTRTPHAGSSVCTSVPGAVPKSGRARGNQASVNRADS</sequence>
<feature type="compositionally biased region" description="Polar residues" evidence="1">
    <location>
        <begin position="138"/>
        <end position="147"/>
    </location>
</feature>
<comment type="caution">
    <text evidence="2">The sequence shown here is derived from an EMBL/GenBank/DDBJ whole genome shotgun (WGS) entry which is preliminary data.</text>
</comment>
<protein>
    <submittedName>
        <fullName evidence="2">Uncharacterized protein</fullName>
    </submittedName>
</protein>
<name>A0A179G679_METCM</name>
<dbReference type="Proteomes" id="UP000078397">
    <property type="component" value="Unassembled WGS sequence"/>
</dbReference>
<gene>
    <name evidence="2" type="ORF">VFPPC_01062</name>
</gene>
<dbReference type="RefSeq" id="XP_022284713.1">
    <property type="nucleotide sequence ID" value="XM_022428201.1"/>
</dbReference>
<dbReference type="GeneID" id="28844952"/>
<proteinExistence type="predicted"/>
<feature type="region of interest" description="Disordered" evidence="1">
    <location>
        <begin position="111"/>
        <end position="147"/>
    </location>
</feature>
<dbReference type="EMBL" id="LSBJ02000001">
    <property type="protein sequence ID" value="OAQ73326.2"/>
    <property type="molecule type" value="Genomic_DNA"/>
</dbReference>
<evidence type="ECO:0000256" key="1">
    <source>
        <dbReference type="SAM" id="MobiDB-lite"/>
    </source>
</evidence>
<accession>A0A179G679</accession>
<reference evidence="2 3" key="1">
    <citation type="journal article" date="2016" name="PLoS Pathog.">
        <title>Biosynthesis of antibiotic leucinostatins in bio-control fungus Purpureocillium lilacinum and their inhibition on phytophthora revealed by genome mining.</title>
        <authorList>
            <person name="Wang G."/>
            <person name="Liu Z."/>
            <person name="Lin R."/>
            <person name="Li E."/>
            <person name="Mao Z."/>
            <person name="Ling J."/>
            <person name="Yang Y."/>
            <person name="Yin W.B."/>
            <person name="Xie B."/>
        </authorList>
    </citation>
    <scope>NUCLEOTIDE SEQUENCE [LARGE SCALE GENOMIC DNA]</scope>
    <source>
        <strain evidence="2">170</strain>
    </source>
</reference>
<organism evidence="2 3">
    <name type="scientific">Pochonia chlamydosporia 170</name>
    <dbReference type="NCBI Taxonomy" id="1380566"/>
    <lineage>
        <taxon>Eukaryota</taxon>
        <taxon>Fungi</taxon>
        <taxon>Dikarya</taxon>
        <taxon>Ascomycota</taxon>
        <taxon>Pezizomycotina</taxon>
        <taxon>Sordariomycetes</taxon>
        <taxon>Hypocreomycetidae</taxon>
        <taxon>Hypocreales</taxon>
        <taxon>Clavicipitaceae</taxon>
        <taxon>Pochonia</taxon>
    </lineage>
</organism>